<evidence type="ECO:0000256" key="4">
    <source>
        <dbReference type="ARBA" id="ARBA00023163"/>
    </source>
</evidence>
<evidence type="ECO:0000256" key="3">
    <source>
        <dbReference type="ARBA" id="ARBA00023125"/>
    </source>
</evidence>
<keyword evidence="4" id="KW-0804">Transcription</keyword>
<proteinExistence type="inferred from homology"/>
<dbReference type="Gene3D" id="3.40.190.10">
    <property type="entry name" value="Periplasmic binding protein-like II"/>
    <property type="match status" value="2"/>
</dbReference>
<dbReference type="InterPro" id="IPR005119">
    <property type="entry name" value="LysR_subst-bd"/>
</dbReference>
<sequence length="290" mass="32171">MELRHLRYFLALAEELSFTRAAERLHVSQPPLSLQIRQLEEEIGAQLFSRTSRRVELTRAGHGFLKDARAILKRVDASVSRAAAIDSGLAGRLDIGLSGSHFFGPLPELIATYSQQHPDVSILLHELGPFVQLEALRERHLDLSISRTLVNDVQLRSTHLWADPIVAVLPPNHPLKHRKRLDLADLRSENFVALKLETSAFSQHIRDCCMQAGFTPKVVQQVAEIPAIVSLVAAGMGMALIPKSISHLYAEKICVVPLKTGQMNSDVYAIQRSEEGANVTAAFVRFIAKK</sequence>
<dbReference type="GO" id="GO:0003677">
    <property type="term" value="F:DNA binding"/>
    <property type="evidence" value="ECO:0007669"/>
    <property type="project" value="UniProtKB-KW"/>
</dbReference>
<dbReference type="KEGG" id="pvac:HC248_02164"/>
<dbReference type="SUPFAM" id="SSF53850">
    <property type="entry name" value="Periplasmic binding protein-like II"/>
    <property type="match status" value="1"/>
</dbReference>
<dbReference type="EMBL" id="CP051461">
    <property type="protein sequence ID" value="QJC56853.1"/>
    <property type="molecule type" value="Genomic_DNA"/>
</dbReference>
<dbReference type="PRINTS" id="PR00039">
    <property type="entry name" value="HTHLYSR"/>
</dbReference>
<dbReference type="InterPro" id="IPR036388">
    <property type="entry name" value="WH-like_DNA-bd_sf"/>
</dbReference>
<evidence type="ECO:0000259" key="5">
    <source>
        <dbReference type="PROSITE" id="PS50931"/>
    </source>
</evidence>
<name>A0A6H2HAM7_9BURK</name>
<keyword evidence="7" id="KW-1185">Reference proteome</keyword>
<evidence type="ECO:0000256" key="2">
    <source>
        <dbReference type="ARBA" id="ARBA00023015"/>
    </source>
</evidence>
<dbReference type="SUPFAM" id="SSF46785">
    <property type="entry name" value="Winged helix' DNA-binding domain"/>
    <property type="match status" value="1"/>
</dbReference>
<evidence type="ECO:0000256" key="1">
    <source>
        <dbReference type="ARBA" id="ARBA00009437"/>
    </source>
</evidence>
<keyword evidence="2" id="KW-0805">Transcription regulation</keyword>
<dbReference type="PROSITE" id="PS50931">
    <property type="entry name" value="HTH_LYSR"/>
    <property type="match status" value="1"/>
</dbReference>
<dbReference type="GO" id="GO:0003700">
    <property type="term" value="F:DNA-binding transcription factor activity"/>
    <property type="evidence" value="ECO:0007669"/>
    <property type="project" value="InterPro"/>
</dbReference>
<dbReference type="Pfam" id="PF03466">
    <property type="entry name" value="LysR_substrate"/>
    <property type="match status" value="1"/>
</dbReference>
<accession>A0A6H2HAM7</accession>
<reference evidence="6 7" key="1">
    <citation type="submission" date="2020-04" db="EMBL/GenBank/DDBJ databases">
        <title>Complete genome of a Psychrophilic, Marine, Gas Vacuolate Bacterium Polaromonas vacuolata KCTC 22033T.</title>
        <authorList>
            <person name="Hwang K."/>
            <person name="Kim K.M."/>
        </authorList>
    </citation>
    <scope>NUCLEOTIDE SEQUENCE [LARGE SCALE GENOMIC DNA]</scope>
    <source>
        <strain evidence="6 7">KCTC 22033</strain>
    </source>
</reference>
<feature type="domain" description="HTH lysR-type" evidence="5">
    <location>
        <begin position="1"/>
        <end position="58"/>
    </location>
</feature>
<dbReference type="GO" id="GO:0032993">
    <property type="term" value="C:protein-DNA complex"/>
    <property type="evidence" value="ECO:0007669"/>
    <property type="project" value="TreeGrafter"/>
</dbReference>
<protein>
    <submittedName>
        <fullName evidence="6">HTH-type transcriptional regulator BenM</fullName>
    </submittedName>
</protein>
<comment type="similarity">
    <text evidence="1">Belongs to the LysR transcriptional regulatory family.</text>
</comment>
<keyword evidence="3" id="KW-0238">DNA-binding</keyword>
<organism evidence="6 7">
    <name type="scientific">Polaromonas vacuolata</name>
    <dbReference type="NCBI Taxonomy" id="37448"/>
    <lineage>
        <taxon>Bacteria</taxon>
        <taxon>Pseudomonadati</taxon>
        <taxon>Pseudomonadota</taxon>
        <taxon>Betaproteobacteria</taxon>
        <taxon>Burkholderiales</taxon>
        <taxon>Comamonadaceae</taxon>
        <taxon>Polaromonas</taxon>
    </lineage>
</organism>
<dbReference type="Pfam" id="PF00126">
    <property type="entry name" value="HTH_1"/>
    <property type="match status" value="1"/>
</dbReference>
<dbReference type="RefSeq" id="WP_168922451.1">
    <property type="nucleotide sequence ID" value="NZ_CP051461.1"/>
</dbReference>
<dbReference type="Proteomes" id="UP000502041">
    <property type="component" value="Chromosome"/>
</dbReference>
<dbReference type="InterPro" id="IPR000847">
    <property type="entry name" value="LysR_HTH_N"/>
</dbReference>
<gene>
    <name evidence="6" type="primary">benM_2</name>
    <name evidence="6" type="ORF">HC248_02164</name>
</gene>
<evidence type="ECO:0000313" key="7">
    <source>
        <dbReference type="Proteomes" id="UP000502041"/>
    </source>
</evidence>
<dbReference type="Gene3D" id="1.10.10.10">
    <property type="entry name" value="Winged helix-like DNA-binding domain superfamily/Winged helix DNA-binding domain"/>
    <property type="match status" value="1"/>
</dbReference>
<dbReference type="InterPro" id="IPR036390">
    <property type="entry name" value="WH_DNA-bd_sf"/>
</dbReference>
<dbReference type="FunFam" id="1.10.10.10:FF:000001">
    <property type="entry name" value="LysR family transcriptional regulator"/>
    <property type="match status" value="1"/>
</dbReference>
<dbReference type="PANTHER" id="PTHR30346:SF0">
    <property type="entry name" value="HCA OPERON TRANSCRIPTIONAL ACTIVATOR HCAR"/>
    <property type="match status" value="1"/>
</dbReference>
<dbReference type="AlphaFoldDB" id="A0A6H2HAM7"/>
<evidence type="ECO:0000313" key="6">
    <source>
        <dbReference type="EMBL" id="QJC56853.1"/>
    </source>
</evidence>
<dbReference type="PANTHER" id="PTHR30346">
    <property type="entry name" value="TRANSCRIPTIONAL DUAL REGULATOR HCAR-RELATED"/>
    <property type="match status" value="1"/>
</dbReference>